<dbReference type="PANTHER" id="PTHR46111:SF1">
    <property type="entry name" value="RIBOSOMAL RNA SMALL SUBUNIT METHYLTRANSFERASE I"/>
    <property type="match status" value="1"/>
</dbReference>
<dbReference type="InterPro" id="IPR035996">
    <property type="entry name" value="4pyrrol_Methylase_sf"/>
</dbReference>
<sequence>MSDENTSGGARSFRLHNTTVPARPLEPALYLVATPIGNLGDITLRALETLAGADVLACEDTRVTRVLLDRYGIQNRPFAYHEHNADEAGPRLLQALEAGRSVALVSDAGTPLVSDPGYRLALQAIGAGYRVVPIPGASAPLAALVGSGLPNDAFFFAGFLPAKDKGRRDRLAELAVVPATLIFFESPHRIAATLAAAADVLGGERKAAVCRELTKTFEEFRRGTLTELAAFYDKVDNVKGEIVWLVGPPEETVAAEADVEAILSDLARSMPTAKAAAEAARITGLPRKDLYQRLLDIKERHG</sequence>
<dbReference type="InterPro" id="IPR053910">
    <property type="entry name" value="RsmI_HTH"/>
</dbReference>
<dbReference type="PIRSF" id="PIRSF005917">
    <property type="entry name" value="MTase_YraL"/>
    <property type="match status" value="1"/>
</dbReference>
<name>A0A7W6ZRV0_9HYPH</name>
<dbReference type="Proteomes" id="UP000543836">
    <property type="component" value="Unassembled WGS sequence"/>
</dbReference>
<dbReference type="FunFam" id="3.40.1010.10:FF:000007">
    <property type="entry name" value="Ribosomal RNA small subunit methyltransferase I"/>
    <property type="match status" value="1"/>
</dbReference>
<dbReference type="SUPFAM" id="SSF53790">
    <property type="entry name" value="Tetrapyrrole methylase"/>
    <property type="match status" value="1"/>
</dbReference>
<dbReference type="Gene3D" id="3.30.950.10">
    <property type="entry name" value="Methyltransferase, Cobalt-precorrin-4 Transmethylase, Domain 2"/>
    <property type="match status" value="1"/>
</dbReference>
<dbReference type="OrthoDB" id="9809084at2"/>
<comment type="catalytic activity">
    <reaction evidence="6">
        <text>cytidine(1402) in 16S rRNA + S-adenosyl-L-methionine = 2'-O-methylcytidine(1402) in 16S rRNA + S-adenosyl-L-homocysteine + H(+)</text>
        <dbReference type="Rhea" id="RHEA:42924"/>
        <dbReference type="Rhea" id="RHEA-COMP:10285"/>
        <dbReference type="Rhea" id="RHEA-COMP:10286"/>
        <dbReference type="ChEBI" id="CHEBI:15378"/>
        <dbReference type="ChEBI" id="CHEBI:57856"/>
        <dbReference type="ChEBI" id="CHEBI:59789"/>
        <dbReference type="ChEBI" id="CHEBI:74495"/>
        <dbReference type="ChEBI" id="CHEBI:82748"/>
        <dbReference type="EC" id="2.1.1.198"/>
    </reaction>
</comment>
<dbReference type="InterPro" id="IPR014776">
    <property type="entry name" value="4pyrrole_Mease_sub2"/>
</dbReference>
<comment type="function">
    <text evidence="6">Catalyzes the 2'-O-methylation of the ribose of cytidine 1402 (C1402) in 16S rRNA.</text>
</comment>
<dbReference type="EMBL" id="JACIIG010000003">
    <property type="protein sequence ID" value="MBB4567593.1"/>
    <property type="molecule type" value="Genomic_DNA"/>
</dbReference>
<dbReference type="GO" id="GO:0070677">
    <property type="term" value="F:rRNA (cytosine-2'-O-)-methyltransferase activity"/>
    <property type="evidence" value="ECO:0007669"/>
    <property type="project" value="UniProtKB-UniRule"/>
</dbReference>
<keyword evidence="4 6" id="KW-0808">Transferase</keyword>
<dbReference type="Pfam" id="PF00590">
    <property type="entry name" value="TP_methylase"/>
    <property type="match status" value="1"/>
</dbReference>
<feature type="domain" description="Tetrapyrrole methylase" evidence="7">
    <location>
        <begin position="29"/>
        <end position="229"/>
    </location>
</feature>
<keyword evidence="5 6" id="KW-0949">S-adenosyl-L-methionine</keyword>
<keyword evidence="2 6" id="KW-0698">rRNA processing</keyword>
<reference evidence="9 10" key="1">
    <citation type="submission" date="2020-08" db="EMBL/GenBank/DDBJ databases">
        <title>Genomic Encyclopedia of Type Strains, Phase IV (KMG-V): Genome sequencing to study the core and pangenomes of soil and plant-associated prokaryotes.</title>
        <authorList>
            <person name="Whitman W."/>
        </authorList>
    </citation>
    <scope>NUCLEOTIDE SEQUENCE [LARGE SCALE GENOMIC DNA]</scope>
    <source>
        <strain evidence="9 10">SEMIA 492</strain>
    </source>
</reference>
<gene>
    <name evidence="6" type="primary">rsmI</name>
    <name evidence="9" type="ORF">GGE60_001696</name>
</gene>
<protein>
    <recommendedName>
        <fullName evidence="6">Ribosomal RNA small subunit methyltransferase I</fullName>
        <ecNumber evidence="6">2.1.1.198</ecNumber>
    </recommendedName>
    <alternativeName>
        <fullName evidence="6">16S rRNA 2'-O-ribose C1402 methyltransferase</fullName>
    </alternativeName>
    <alternativeName>
        <fullName evidence="6">rRNA (cytidine-2'-O-)-methyltransferase RsmI</fullName>
    </alternativeName>
</protein>
<evidence type="ECO:0000259" key="7">
    <source>
        <dbReference type="Pfam" id="PF00590"/>
    </source>
</evidence>
<evidence type="ECO:0000256" key="1">
    <source>
        <dbReference type="ARBA" id="ARBA00022490"/>
    </source>
</evidence>
<dbReference type="PANTHER" id="PTHR46111">
    <property type="entry name" value="RIBOSOMAL RNA SMALL SUBUNIT METHYLTRANSFERASE I"/>
    <property type="match status" value="1"/>
</dbReference>
<evidence type="ECO:0000313" key="9">
    <source>
        <dbReference type="EMBL" id="MBB4567593.1"/>
    </source>
</evidence>
<dbReference type="HAMAP" id="MF_01877">
    <property type="entry name" value="16SrRNA_methyltr_I"/>
    <property type="match status" value="1"/>
</dbReference>
<dbReference type="EC" id="2.1.1.198" evidence="6"/>
<dbReference type="NCBIfam" id="TIGR00096">
    <property type="entry name" value="16S rRNA (cytidine(1402)-2'-O)-methyltransferase"/>
    <property type="match status" value="1"/>
</dbReference>
<keyword evidence="3 6" id="KW-0489">Methyltransferase</keyword>
<evidence type="ECO:0000259" key="8">
    <source>
        <dbReference type="Pfam" id="PF23016"/>
    </source>
</evidence>
<evidence type="ECO:0000256" key="5">
    <source>
        <dbReference type="ARBA" id="ARBA00022691"/>
    </source>
</evidence>
<comment type="subcellular location">
    <subcellularLocation>
        <location evidence="6">Cytoplasm</location>
    </subcellularLocation>
</comment>
<evidence type="ECO:0000313" key="10">
    <source>
        <dbReference type="Proteomes" id="UP000543836"/>
    </source>
</evidence>
<dbReference type="AlphaFoldDB" id="A0A7W6ZRV0"/>
<proteinExistence type="inferred from homology"/>
<dbReference type="PROSITE" id="PS01296">
    <property type="entry name" value="RSMI"/>
    <property type="match status" value="1"/>
</dbReference>
<evidence type="ECO:0000256" key="2">
    <source>
        <dbReference type="ARBA" id="ARBA00022552"/>
    </source>
</evidence>
<dbReference type="InterPro" id="IPR018063">
    <property type="entry name" value="SAM_MeTrfase_RsmI_CS"/>
</dbReference>
<dbReference type="InterPro" id="IPR008189">
    <property type="entry name" value="rRNA_ssu_MeTfrase_I"/>
</dbReference>
<dbReference type="Gene3D" id="3.40.1010.10">
    <property type="entry name" value="Cobalt-precorrin-4 Transmethylase, Domain 1"/>
    <property type="match status" value="1"/>
</dbReference>
<comment type="caution">
    <text evidence="9">The sequence shown here is derived from an EMBL/GenBank/DDBJ whole genome shotgun (WGS) entry which is preliminary data.</text>
</comment>
<dbReference type="InterPro" id="IPR014777">
    <property type="entry name" value="4pyrrole_Mease_sub1"/>
</dbReference>
<dbReference type="GO" id="GO:0005737">
    <property type="term" value="C:cytoplasm"/>
    <property type="evidence" value="ECO:0007669"/>
    <property type="project" value="UniProtKB-SubCell"/>
</dbReference>
<comment type="similarity">
    <text evidence="6">Belongs to the methyltransferase superfamily. RsmI family.</text>
</comment>
<accession>A0A7W6ZRV0</accession>
<dbReference type="Pfam" id="PF23016">
    <property type="entry name" value="RsmI_C"/>
    <property type="match status" value="1"/>
</dbReference>
<organism evidence="9 10">
    <name type="scientific">Rhizobium leucaenae</name>
    <dbReference type="NCBI Taxonomy" id="29450"/>
    <lineage>
        <taxon>Bacteria</taxon>
        <taxon>Pseudomonadati</taxon>
        <taxon>Pseudomonadota</taxon>
        <taxon>Alphaproteobacteria</taxon>
        <taxon>Hyphomicrobiales</taxon>
        <taxon>Rhizobiaceae</taxon>
        <taxon>Rhizobium/Agrobacterium group</taxon>
        <taxon>Rhizobium</taxon>
    </lineage>
</organism>
<dbReference type="InterPro" id="IPR000878">
    <property type="entry name" value="4pyrrol_Mease"/>
</dbReference>
<dbReference type="CDD" id="cd11648">
    <property type="entry name" value="RsmI"/>
    <property type="match status" value="1"/>
</dbReference>
<keyword evidence="10" id="KW-1185">Reference proteome</keyword>
<keyword evidence="1 6" id="KW-0963">Cytoplasm</keyword>
<dbReference type="RefSeq" id="WP_028750951.1">
    <property type="nucleotide sequence ID" value="NZ_JACIIG010000003.1"/>
</dbReference>
<evidence type="ECO:0000256" key="4">
    <source>
        <dbReference type="ARBA" id="ARBA00022679"/>
    </source>
</evidence>
<evidence type="ECO:0000256" key="6">
    <source>
        <dbReference type="HAMAP-Rule" id="MF_01877"/>
    </source>
</evidence>
<feature type="domain" description="RsmI HTH" evidence="8">
    <location>
        <begin position="254"/>
        <end position="298"/>
    </location>
</feature>
<evidence type="ECO:0000256" key="3">
    <source>
        <dbReference type="ARBA" id="ARBA00022603"/>
    </source>
</evidence>
<dbReference type="FunFam" id="3.30.950.10:FF:000002">
    <property type="entry name" value="Ribosomal RNA small subunit methyltransferase I"/>
    <property type="match status" value="1"/>
</dbReference>